<evidence type="ECO:0000256" key="1">
    <source>
        <dbReference type="SAM" id="Phobius"/>
    </source>
</evidence>
<evidence type="ECO:0000313" key="3">
    <source>
        <dbReference type="Proteomes" id="UP000177061"/>
    </source>
</evidence>
<dbReference type="AlphaFoldDB" id="A0A1G2FGY8"/>
<name>A0A1G2FGY8_9BACT</name>
<sequence length="60" mass="7003">MLIVKGLLKNKNYKLNQPVSFLETGWFSLIYFNLLMSFLIFYSTASFSYSKLKYHPTKAG</sequence>
<gene>
    <name evidence="2" type="ORF">A3J64_01990</name>
</gene>
<evidence type="ECO:0000313" key="2">
    <source>
        <dbReference type="EMBL" id="OGZ37333.1"/>
    </source>
</evidence>
<protein>
    <submittedName>
        <fullName evidence="2">Uncharacterized protein</fullName>
    </submittedName>
</protein>
<proteinExistence type="predicted"/>
<dbReference type="EMBL" id="MHNB01000011">
    <property type="protein sequence ID" value="OGZ37333.1"/>
    <property type="molecule type" value="Genomic_DNA"/>
</dbReference>
<keyword evidence="1" id="KW-0472">Membrane</keyword>
<keyword evidence="1" id="KW-0812">Transmembrane</keyword>
<comment type="caution">
    <text evidence="2">The sequence shown here is derived from an EMBL/GenBank/DDBJ whole genome shotgun (WGS) entry which is preliminary data.</text>
</comment>
<organism evidence="2 3">
    <name type="scientific">Candidatus Portnoybacteria bacterium RIFCSPHIGHO2_12_FULL_38_9</name>
    <dbReference type="NCBI Taxonomy" id="1801997"/>
    <lineage>
        <taxon>Bacteria</taxon>
        <taxon>Candidatus Portnoyibacteriota</taxon>
    </lineage>
</organism>
<accession>A0A1G2FGY8</accession>
<reference evidence="2 3" key="1">
    <citation type="journal article" date="2016" name="Nat. Commun.">
        <title>Thousands of microbial genomes shed light on interconnected biogeochemical processes in an aquifer system.</title>
        <authorList>
            <person name="Anantharaman K."/>
            <person name="Brown C.T."/>
            <person name="Hug L.A."/>
            <person name="Sharon I."/>
            <person name="Castelle C.J."/>
            <person name="Probst A.J."/>
            <person name="Thomas B.C."/>
            <person name="Singh A."/>
            <person name="Wilkins M.J."/>
            <person name="Karaoz U."/>
            <person name="Brodie E.L."/>
            <person name="Williams K.H."/>
            <person name="Hubbard S.S."/>
            <person name="Banfield J.F."/>
        </authorList>
    </citation>
    <scope>NUCLEOTIDE SEQUENCE [LARGE SCALE GENOMIC DNA]</scope>
</reference>
<feature type="transmembrane region" description="Helical" evidence="1">
    <location>
        <begin position="25"/>
        <end position="45"/>
    </location>
</feature>
<dbReference type="Proteomes" id="UP000177061">
    <property type="component" value="Unassembled WGS sequence"/>
</dbReference>
<keyword evidence="1" id="KW-1133">Transmembrane helix</keyword>